<dbReference type="GO" id="GO:0005634">
    <property type="term" value="C:nucleus"/>
    <property type="evidence" value="ECO:0007669"/>
    <property type="project" value="UniProtKB-SubCell"/>
</dbReference>
<evidence type="ECO:0000313" key="8">
    <source>
        <dbReference type="EMBL" id="KAJ9682422.1"/>
    </source>
</evidence>
<keyword evidence="1 5" id="KW-0805">Transcription regulation</keyword>
<dbReference type="Proteomes" id="UP001168098">
    <property type="component" value="Unassembled WGS sequence"/>
</dbReference>
<dbReference type="PROSITE" id="PS51742">
    <property type="entry name" value="PPC"/>
    <property type="match status" value="1"/>
</dbReference>
<dbReference type="SUPFAM" id="SSF117856">
    <property type="entry name" value="AF0104/ALDC/Ptd012-like"/>
    <property type="match status" value="1"/>
</dbReference>
<keyword evidence="3 5" id="KW-0804">Transcription</keyword>
<dbReference type="AlphaFoldDB" id="A0AA38Z5G3"/>
<gene>
    <name evidence="8" type="ORF">PVL29_018354</name>
</gene>
<evidence type="ECO:0000256" key="6">
    <source>
        <dbReference type="SAM" id="MobiDB-lite"/>
    </source>
</evidence>
<keyword evidence="9" id="KW-1185">Reference proteome</keyword>
<protein>
    <recommendedName>
        <fullName evidence="5">AT-hook motif nuclear-localized protein</fullName>
    </recommendedName>
</protein>
<dbReference type="Gene3D" id="3.30.1330.80">
    <property type="entry name" value="Hypothetical protein, similar to alpha- acetolactate decarboxylase, domain 2"/>
    <property type="match status" value="1"/>
</dbReference>
<keyword evidence="2 5" id="KW-0238">DNA-binding</keyword>
<keyword evidence="4 5" id="KW-0539">Nucleus</keyword>
<name>A0AA38Z5G3_VITRO</name>
<evidence type="ECO:0000256" key="3">
    <source>
        <dbReference type="ARBA" id="ARBA00023163"/>
    </source>
</evidence>
<comment type="domain">
    <text evidence="5">The PPC domain mediates interactions between AHL proteins.</text>
</comment>
<dbReference type="InterPro" id="IPR005175">
    <property type="entry name" value="PPC_dom"/>
</dbReference>
<evidence type="ECO:0000259" key="7">
    <source>
        <dbReference type="PROSITE" id="PS51742"/>
    </source>
</evidence>
<evidence type="ECO:0000256" key="2">
    <source>
        <dbReference type="ARBA" id="ARBA00023125"/>
    </source>
</evidence>
<reference evidence="8 9" key="1">
    <citation type="journal article" date="2023" name="BMC Biotechnol.">
        <title>Vitis rotundifolia cv Carlos genome sequencing.</title>
        <authorList>
            <person name="Huff M."/>
            <person name="Hulse-Kemp A."/>
            <person name="Scheffler B."/>
            <person name="Youngblood R."/>
            <person name="Simpson S."/>
            <person name="Babiker E."/>
            <person name="Staton M."/>
        </authorList>
    </citation>
    <scope>NUCLEOTIDE SEQUENCE [LARGE SCALE GENOMIC DNA]</scope>
    <source>
        <tissue evidence="8">Leaf</tissue>
    </source>
</reference>
<comment type="subcellular location">
    <subcellularLocation>
        <location evidence="5">Nucleus</location>
    </subcellularLocation>
</comment>
<feature type="region of interest" description="Disordered" evidence="6">
    <location>
        <begin position="332"/>
        <end position="360"/>
    </location>
</feature>
<dbReference type="PANTHER" id="PTHR31500">
    <property type="entry name" value="AT-HOOK MOTIF NUCLEAR-LOCALIZED PROTEIN 9"/>
    <property type="match status" value="1"/>
</dbReference>
<dbReference type="EMBL" id="JARBHA010000014">
    <property type="protein sequence ID" value="KAJ9682422.1"/>
    <property type="molecule type" value="Genomic_DNA"/>
</dbReference>
<organism evidence="8 9">
    <name type="scientific">Vitis rotundifolia</name>
    <name type="common">Muscadine grape</name>
    <dbReference type="NCBI Taxonomy" id="103349"/>
    <lineage>
        <taxon>Eukaryota</taxon>
        <taxon>Viridiplantae</taxon>
        <taxon>Streptophyta</taxon>
        <taxon>Embryophyta</taxon>
        <taxon>Tracheophyta</taxon>
        <taxon>Spermatophyta</taxon>
        <taxon>Magnoliopsida</taxon>
        <taxon>eudicotyledons</taxon>
        <taxon>Gunneridae</taxon>
        <taxon>Pentapetalae</taxon>
        <taxon>rosids</taxon>
        <taxon>Vitales</taxon>
        <taxon>Vitaceae</taxon>
        <taxon>Viteae</taxon>
        <taxon>Vitis</taxon>
    </lineage>
</organism>
<accession>A0AA38Z5G3</accession>
<proteinExistence type="predicted"/>
<sequence>MEPNDTRLTSYFHHHQQQPQPPPPPPPQPQPHHQTQNPVAATAASPSNGLLPPSERPPLGYHHSVPSAVTSPPETVRRKRGRPRKYGTSEQGLSAKKSPSSAVPVPKKKEQGLGGSSKKSQLVSLGNAGQSFTPHVITVASGESLKISISVILLDWRSVCSSHHIEISSGLDGSPCQLVALSIILIDAQWGRFEILSLTGSYVRTEIGGRTGGLSVCLSNTDGEIIGGGVGGPLKAAGPVQVIVGTFLVDSKKDISAGLKVDASPKFTSPVGGASVSNVGFRSGVESSGRIPVMGNDDHQGIGGSHFMIQSRGMQMAPTRPTDWRSGPDARINAGYDLTGRGGRGACQSPENGDYEQIPD</sequence>
<dbReference type="PANTHER" id="PTHR31500:SF68">
    <property type="entry name" value="AT-HOOK MOTIF NUCLEAR-LOCALIZED PROTEIN 14"/>
    <property type="match status" value="1"/>
</dbReference>
<comment type="function">
    <text evidence="5">Transcription factor that specifically binds AT-rich DNA sequences related to the nuclear matrix attachment regions (MARs).</text>
</comment>
<feature type="compositionally biased region" description="Polar residues" evidence="6">
    <location>
        <begin position="88"/>
        <end position="101"/>
    </location>
</feature>
<dbReference type="Pfam" id="PF03479">
    <property type="entry name" value="PCC"/>
    <property type="match status" value="1"/>
</dbReference>
<comment type="caution">
    <text evidence="8">The sequence shown here is derived from an EMBL/GenBank/DDBJ whole genome shotgun (WGS) entry which is preliminary data.</text>
</comment>
<evidence type="ECO:0000256" key="4">
    <source>
        <dbReference type="ARBA" id="ARBA00023242"/>
    </source>
</evidence>
<evidence type="ECO:0000256" key="5">
    <source>
        <dbReference type="RuleBase" id="RU367031"/>
    </source>
</evidence>
<evidence type="ECO:0000256" key="1">
    <source>
        <dbReference type="ARBA" id="ARBA00023015"/>
    </source>
</evidence>
<feature type="compositionally biased region" description="Polar residues" evidence="6">
    <location>
        <begin position="35"/>
        <end position="48"/>
    </location>
</feature>
<dbReference type="InterPro" id="IPR039605">
    <property type="entry name" value="AHL"/>
</dbReference>
<dbReference type="GO" id="GO:0003680">
    <property type="term" value="F:minor groove of adenine-thymine-rich DNA binding"/>
    <property type="evidence" value="ECO:0007669"/>
    <property type="project" value="UniProtKB-UniRule"/>
</dbReference>
<feature type="compositionally biased region" description="Pro residues" evidence="6">
    <location>
        <begin position="19"/>
        <end position="30"/>
    </location>
</feature>
<feature type="domain" description="PPC" evidence="7">
    <location>
        <begin position="129"/>
        <end position="268"/>
    </location>
</feature>
<evidence type="ECO:0000313" key="9">
    <source>
        <dbReference type="Proteomes" id="UP001168098"/>
    </source>
</evidence>
<feature type="region of interest" description="Disordered" evidence="6">
    <location>
        <begin position="1"/>
        <end position="121"/>
    </location>
</feature>